<gene>
    <name evidence="12" type="ORF">ABMA28_006934</name>
</gene>
<dbReference type="InterPro" id="IPR028564">
    <property type="entry name" value="MT_TRM10-typ"/>
</dbReference>
<keyword evidence="3" id="KW-0808">Transferase</keyword>
<sequence length="411" mass="48755">MYWVRSIFNHLKTQRKVPPVQKVVNSNSMILNQSYRFISQLDESDKIIQELCKNDAELEKKLRILMLEVEVMRQDGRYAPNSLNTNQWQHLMTLHSRNQRNNYLTYLWKTEKARENQKAKKEARRKEFEESKPEENKEFPDDLLYGLTHQALFLRIRDQSINNFDNYRALQAIKYGQPVVIDCSYEEHMVLRETVNSAKQMTFVFGDNRIHKDPFDIHMCNVNLRGDFMKQLRRNIPSLEEPWFPLNIHTKSYLDIFPKDKLVYLTPHCREELTKFDHDAIYIVGCMVDKVNNEPLSLAKAKRDGIKMAKLPLDRFLEWAPGSKKNLNINHMLPILSDLKISGDWEFALRHIPRRKLMETKILAMQKKIKNNALLKEDIFRNLSLKSKVKGFSLKENKLRSRKSLYDDDNV</sequence>
<evidence type="ECO:0000256" key="7">
    <source>
        <dbReference type="ARBA" id="ARBA00023054"/>
    </source>
</evidence>
<dbReference type="AlphaFoldDB" id="A0ABD0TNW1"/>
<dbReference type="PANTHER" id="PTHR13563">
    <property type="entry name" value="TRNA (GUANINE-9-) METHYLTRANSFERASE"/>
    <property type="match status" value="1"/>
</dbReference>
<evidence type="ECO:0000256" key="8">
    <source>
        <dbReference type="ARBA" id="ARBA00023128"/>
    </source>
</evidence>
<keyword evidence="5" id="KW-0819">tRNA processing</keyword>
<proteinExistence type="predicted"/>
<dbReference type="InterPro" id="IPR007356">
    <property type="entry name" value="tRNA_m1G_MeTrfase_euk"/>
</dbReference>
<protein>
    <recommendedName>
        <fullName evidence="9">RNA (guanine-9-)-methyltransferase domain-containing protein 1</fullName>
    </recommendedName>
</protein>
<evidence type="ECO:0000256" key="4">
    <source>
        <dbReference type="ARBA" id="ARBA00022691"/>
    </source>
</evidence>
<dbReference type="GO" id="GO:0008168">
    <property type="term" value="F:methyltransferase activity"/>
    <property type="evidence" value="ECO:0007669"/>
    <property type="project" value="UniProtKB-KW"/>
</dbReference>
<keyword evidence="2" id="KW-0489">Methyltransferase</keyword>
<keyword evidence="7" id="KW-0175">Coiled coil</keyword>
<evidence type="ECO:0000256" key="3">
    <source>
        <dbReference type="ARBA" id="ARBA00022679"/>
    </source>
</evidence>
<evidence type="ECO:0000256" key="6">
    <source>
        <dbReference type="ARBA" id="ARBA00022946"/>
    </source>
</evidence>
<evidence type="ECO:0000259" key="11">
    <source>
        <dbReference type="PROSITE" id="PS51675"/>
    </source>
</evidence>
<dbReference type="GO" id="GO:0008033">
    <property type="term" value="P:tRNA processing"/>
    <property type="evidence" value="ECO:0007669"/>
    <property type="project" value="UniProtKB-KW"/>
</dbReference>
<evidence type="ECO:0000256" key="2">
    <source>
        <dbReference type="ARBA" id="ARBA00022603"/>
    </source>
</evidence>
<evidence type="ECO:0000313" key="12">
    <source>
        <dbReference type="EMBL" id="KAL0851043.1"/>
    </source>
</evidence>
<dbReference type="PANTHER" id="PTHR13563:SF5">
    <property type="entry name" value="TRNA METHYLTRANSFERASE 10 HOMOLOG C"/>
    <property type="match status" value="1"/>
</dbReference>
<comment type="caution">
    <text evidence="12">The sequence shown here is derived from an EMBL/GenBank/DDBJ whole genome shotgun (WGS) entry which is preliminary data.</text>
</comment>
<feature type="region of interest" description="Disordered" evidence="10">
    <location>
        <begin position="115"/>
        <end position="139"/>
    </location>
</feature>
<reference evidence="12 13" key="1">
    <citation type="submission" date="2024-06" db="EMBL/GenBank/DDBJ databases">
        <title>A chromosome-level genome assembly of beet webworm, Loxostege sticticalis.</title>
        <authorList>
            <person name="Zhang Y."/>
        </authorList>
    </citation>
    <scope>NUCLEOTIDE SEQUENCE [LARGE SCALE GENOMIC DNA]</scope>
    <source>
        <strain evidence="12">AQ028</strain>
        <tissue evidence="12">Male pupae</tissue>
    </source>
</reference>
<dbReference type="GO" id="GO:0005739">
    <property type="term" value="C:mitochondrion"/>
    <property type="evidence" value="ECO:0007669"/>
    <property type="project" value="UniProtKB-SubCell"/>
</dbReference>
<accession>A0ABD0TNW1</accession>
<evidence type="ECO:0000256" key="9">
    <source>
        <dbReference type="ARBA" id="ARBA00029803"/>
    </source>
</evidence>
<evidence type="ECO:0000256" key="1">
    <source>
        <dbReference type="ARBA" id="ARBA00004173"/>
    </source>
</evidence>
<dbReference type="EMBL" id="JBEDNZ010000002">
    <property type="protein sequence ID" value="KAL0851043.1"/>
    <property type="molecule type" value="Genomic_DNA"/>
</dbReference>
<evidence type="ECO:0000256" key="10">
    <source>
        <dbReference type="SAM" id="MobiDB-lite"/>
    </source>
</evidence>
<feature type="domain" description="SAM-dependent MTase TRM10-type" evidence="11">
    <location>
        <begin position="165"/>
        <end position="359"/>
    </location>
</feature>
<dbReference type="Proteomes" id="UP001549921">
    <property type="component" value="Unassembled WGS sequence"/>
</dbReference>
<dbReference type="PROSITE" id="PS51675">
    <property type="entry name" value="SAM_MT_TRM10"/>
    <property type="match status" value="1"/>
</dbReference>
<evidence type="ECO:0000313" key="13">
    <source>
        <dbReference type="Proteomes" id="UP001549921"/>
    </source>
</evidence>
<organism evidence="12 13">
    <name type="scientific">Loxostege sticticalis</name>
    <name type="common">Beet webworm moth</name>
    <dbReference type="NCBI Taxonomy" id="481309"/>
    <lineage>
        <taxon>Eukaryota</taxon>
        <taxon>Metazoa</taxon>
        <taxon>Ecdysozoa</taxon>
        <taxon>Arthropoda</taxon>
        <taxon>Hexapoda</taxon>
        <taxon>Insecta</taxon>
        <taxon>Pterygota</taxon>
        <taxon>Neoptera</taxon>
        <taxon>Endopterygota</taxon>
        <taxon>Lepidoptera</taxon>
        <taxon>Glossata</taxon>
        <taxon>Ditrysia</taxon>
        <taxon>Pyraloidea</taxon>
        <taxon>Crambidae</taxon>
        <taxon>Pyraustinae</taxon>
        <taxon>Loxostege</taxon>
    </lineage>
</organism>
<comment type="subcellular location">
    <subcellularLocation>
        <location evidence="1">Mitochondrion</location>
    </subcellularLocation>
</comment>
<keyword evidence="6" id="KW-0809">Transit peptide</keyword>
<dbReference type="Gene3D" id="3.40.1280.30">
    <property type="match status" value="1"/>
</dbReference>
<keyword evidence="8" id="KW-0496">Mitochondrion</keyword>
<dbReference type="GO" id="GO:0032259">
    <property type="term" value="P:methylation"/>
    <property type="evidence" value="ECO:0007669"/>
    <property type="project" value="UniProtKB-KW"/>
</dbReference>
<keyword evidence="4" id="KW-0949">S-adenosyl-L-methionine</keyword>
<evidence type="ECO:0000256" key="5">
    <source>
        <dbReference type="ARBA" id="ARBA00022694"/>
    </source>
</evidence>
<name>A0ABD0TNW1_LOXSC</name>
<dbReference type="InterPro" id="IPR038459">
    <property type="entry name" value="MT_TRM10-typ_sf"/>
</dbReference>
<dbReference type="CDD" id="cd18102">
    <property type="entry name" value="Trm10_MRRP1"/>
    <property type="match status" value="1"/>
</dbReference>
<dbReference type="InterPro" id="IPR025812">
    <property type="entry name" value="Trm10_C_MTase_dom"/>
</dbReference>